<comment type="caution">
    <text evidence="2">The sequence shown here is derived from an EMBL/GenBank/DDBJ whole genome shotgun (WGS) entry which is preliminary data.</text>
</comment>
<dbReference type="PROSITE" id="PS51379">
    <property type="entry name" value="4FE4S_FER_2"/>
    <property type="match status" value="1"/>
</dbReference>
<reference evidence="2 3" key="1">
    <citation type="submission" date="2024-03" db="EMBL/GenBank/DDBJ databases">
        <title>Cognatishimia coralii sp. nov., a marine bacterium isolated from coral surrounding seawater.</title>
        <authorList>
            <person name="Liu X."/>
            <person name="Liu S."/>
            <person name="Sun H."/>
            <person name="Zhang Y."/>
        </authorList>
    </citation>
    <scope>NUCLEOTIDE SEQUENCE [LARGE SCALE GENOMIC DNA]</scope>
    <source>
        <strain evidence="2 3">D5M38</strain>
    </source>
</reference>
<dbReference type="Proteomes" id="UP001368270">
    <property type="component" value="Unassembled WGS sequence"/>
</dbReference>
<evidence type="ECO:0000259" key="1">
    <source>
        <dbReference type="PROSITE" id="PS51379"/>
    </source>
</evidence>
<protein>
    <submittedName>
        <fullName evidence="2">Ferredoxin</fullName>
    </submittedName>
</protein>
<feature type="domain" description="4Fe-4S ferredoxin-type" evidence="1">
    <location>
        <begin position="142"/>
        <end position="176"/>
    </location>
</feature>
<dbReference type="EMBL" id="JBBGAZ010000023">
    <property type="protein sequence ID" value="MEJ5220325.1"/>
    <property type="molecule type" value="Genomic_DNA"/>
</dbReference>
<proteinExistence type="predicted"/>
<accession>A0ABU8QLL2</accession>
<keyword evidence="3" id="KW-1185">Reference proteome</keyword>
<sequence length="229" mass="25028">MGSGAALLSQMTYEELDHLCRANALRMLGGFPVDPERDMDLAGFQTLLMLGPDEPAFWPIFKSSPEFQEPKDPMDHWSKRVIGALADQLSGKAFFPSDGPPYPPFFTWATRTRRCHSSPVNLLVHDRAGMMVSFRGALALREAVVLPEPPESPCLSCAETPCLSNCPVNALTPDGYDVAACKSHISSPAGRECMQGCKVRLACPVSQTFGRLPAQSEFHMRAFLGPDIT</sequence>
<dbReference type="RefSeq" id="WP_339404858.1">
    <property type="nucleotide sequence ID" value="NZ_JBBGAZ010000023.1"/>
</dbReference>
<evidence type="ECO:0000313" key="3">
    <source>
        <dbReference type="Proteomes" id="UP001368270"/>
    </source>
</evidence>
<organism evidence="2 3">
    <name type="scientific">Cognatishimia coralii</name>
    <dbReference type="NCBI Taxonomy" id="3083254"/>
    <lineage>
        <taxon>Bacteria</taxon>
        <taxon>Pseudomonadati</taxon>
        <taxon>Pseudomonadota</taxon>
        <taxon>Alphaproteobacteria</taxon>
        <taxon>Rhodobacterales</taxon>
        <taxon>Paracoccaceae</taxon>
        <taxon>Cognatishimia</taxon>
    </lineage>
</organism>
<evidence type="ECO:0000313" key="2">
    <source>
        <dbReference type="EMBL" id="MEJ5220325.1"/>
    </source>
</evidence>
<dbReference type="InterPro" id="IPR017896">
    <property type="entry name" value="4Fe4S_Fe-S-bd"/>
</dbReference>
<name>A0ABU8QLL2_9RHOB</name>
<gene>
    <name evidence="2" type="ORF">WG622_18885</name>
</gene>